<keyword evidence="1" id="KW-0732">Signal</keyword>
<evidence type="ECO:0000313" key="3">
    <source>
        <dbReference type="Proteomes" id="UP001617351"/>
    </source>
</evidence>
<sequence>MRVRRLLGLALASLALAGMGVTVSHAASSAAPQVSWGDCKYGGGAPVKHSSGYWYCQGGTYDGQRIYGSTGY</sequence>
<comment type="caution">
    <text evidence="2">The sequence shown here is derived from an EMBL/GenBank/DDBJ whole genome shotgun (WGS) entry which is preliminary data.</text>
</comment>
<protein>
    <recommendedName>
        <fullName evidence="4">Secreted protein</fullName>
    </recommendedName>
</protein>
<accession>A0ABW8EIJ9</accession>
<evidence type="ECO:0000256" key="1">
    <source>
        <dbReference type="SAM" id="SignalP"/>
    </source>
</evidence>
<reference evidence="2 3" key="1">
    <citation type="submission" date="2024-10" db="EMBL/GenBank/DDBJ databases">
        <title>The Natural Products Discovery Center: Release of the First 8490 Sequenced Strains for Exploring Actinobacteria Biosynthetic Diversity.</title>
        <authorList>
            <person name="Kalkreuter E."/>
            <person name="Kautsar S.A."/>
            <person name="Yang D."/>
            <person name="Bader C.D."/>
            <person name="Teijaro C.N."/>
            <person name="Fluegel L."/>
            <person name="Davis C.M."/>
            <person name="Simpson J.R."/>
            <person name="Lauterbach L."/>
            <person name="Steele A.D."/>
            <person name="Gui C."/>
            <person name="Meng S."/>
            <person name="Li G."/>
            <person name="Viehrig K."/>
            <person name="Ye F."/>
            <person name="Su P."/>
            <person name="Kiefer A.F."/>
            <person name="Nichols A."/>
            <person name="Cepeda A.J."/>
            <person name="Yan W."/>
            <person name="Fan B."/>
            <person name="Jiang Y."/>
            <person name="Adhikari A."/>
            <person name="Zheng C.-J."/>
            <person name="Schuster L."/>
            <person name="Cowan T.M."/>
            <person name="Smanski M.J."/>
            <person name="Chevrette M.G."/>
            <person name="De Carvalho L.P.S."/>
            <person name="Shen B."/>
        </authorList>
    </citation>
    <scope>NUCLEOTIDE SEQUENCE [LARGE SCALE GENOMIC DNA]</scope>
    <source>
        <strain evidence="2 3">NPDC087220</strain>
    </source>
</reference>
<proteinExistence type="predicted"/>
<dbReference type="RefSeq" id="WP_365515737.1">
    <property type="nucleotide sequence ID" value="NZ_JBFANW010000643.1"/>
</dbReference>
<evidence type="ECO:0000313" key="2">
    <source>
        <dbReference type="EMBL" id="MFJ2821992.1"/>
    </source>
</evidence>
<gene>
    <name evidence="2" type="ORF">ACIO7M_12880</name>
</gene>
<feature type="signal peptide" evidence="1">
    <location>
        <begin position="1"/>
        <end position="26"/>
    </location>
</feature>
<evidence type="ECO:0008006" key="4">
    <source>
        <dbReference type="Google" id="ProtNLM"/>
    </source>
</evidence>
<dbReference type="Proteomes" id="UP001617351">
    <property type="component" value="Unassembled WGS sequence"/>
</dbReference>
<name>A0ABW8EIJ9_STRT5</name>
<keyword evidence="3" id="KW-1185">Reference proteome</keyword>
<dbReference type="EMBL" id="JBIUYY010000005">
    <property type="protein sequence ID" value="MFJ2821992.1"/>
    <property type="molecule type" value="Genomic_DNA"/>
</dbReference>
<feature type="chain" id="PRO_5047385310" description="Secreted protein" evidence="1">
    <location>
        <begin position="27"/>
        <end position="72"/>
    </location>
</feature>
<organism evidence="2 3">
    <name type="scientific">Streptomyces toxytricini</name>
    <name type="common">Actinomyces toxytricini</name>
    <dbReference type="NCBI Taxonomy" id="67369"/>
    <lineage>
        <taxon>Bacteria</taxon>
        <taxon>Bacillati</taxon>
        <taxon>Actinomycetota</taxon>
        <taxon>Actinomycetes</taxon>
        <taxon>Kitasatosporales</taxon>
        <taxon>Streptomycetaceae</taxon>
        <taxon>Streptomyces</taxon>
    </lineage>
</organism>